<keyword evidence="1" id="KW-0812">Transmembrane</keyword>
<sequence>KRVSGQLVAHPHLPSLIFLSSLAFALSVLSIAVALKAGINPLRFPSTTLFAVIALAGAVAMLWTHPAGLTVASLY</sequence>
<evidence type="ECO:0000313" key="2">
    <source>
        <dbReference type="EMBL" id="KPB00341.1"/>
    </source>
</evidence>
<reference evidence="2 3" key="1">
    <citation type="submission" date="2015-01" db="EMBL/GenBank/DDBJ databases">
        <title>Ahrensia donghaiensis sp. nov., a novel dimethylsulphoniopropionate-cleavage bacterium isolated from seawater and emended descriptions of the genus Ahrensia and Ahrensia kielensis.</title>
        <authorList>
            <person name="Liu J."/>
        </authorList>
    </citation>
    <scope>NUCLEOTIDE SEQUENCE [LARGE SCALE GENOMIC DNA]</scope>
    <source>
        <strain evidence="2 3">LZD062</strain>
    </source>
</reference>
<protein>
    <submittedName>
        <fullName evidence="2">Uncharacterized protein</fullName>
    </submittedName>
</protein>
<dbReference type="EMBL" id="JXMU01000024">
    <property type="protein sequence ID" value="KPB00341.1"/>
    <property type="molecule type" value="Genomic_DNA"/>
</dbReference>
<proteinExistence type="predicted"/>
<gene>
    <name evidence="2" type="ORF">SU32_14145</name>
</gene>
<organism evidence="2 3">
    <name type="scientific">Ahrensia marina</name>
    <dbReference type="NCBI Taxonomy" id="1514904"/>
    <lineage>
        <taxon>Bacteria</taxon>
        <taxon>Pseudomonadati</taxon>
        <taxon>Pseudomonadota</taxon>
        <taxon>Alphaproteobacteria</taxon>
        <taxon>Hyphomicrobiales</taxon>
        <taxon>Ahrensiaceae</taxon>
        <taxon>Ahrensia</taxon>
    </lineage>
</organism>
<accession>A0A0N0VL31</accession>
<name>A0A0N0VL31_9HYPH</name>
<evidence type="ECO:0000313" key="3">
    <source>
        <dbReference type="Proteomes" id="UP000038011"/>
    </source>
</evidence>
<dbReference type="PATRIC" id="fig|1514904.3.peg.1966"/>
<keyword evidence="3" id="KW-1185">Reference proteome</keyword>
<dbReference type="RefSeq" id="WP_054000027.1">
    <property type="nucleotide sequence ID" value="NZ_JXMU01000024.1"/>
</dbReference>
<dbReference type="Proteomes" id="UP000038011">
    <property type="component" value="Unassembled WGS sequence"/>
</dbReference>
<evidence type="ECO:0000256" key="1">
    <source>
        <dbReference type="SAM" id="Phobius"/>
    </source>
</evidence>
<feature type="transmembrane region" description="Helical" evidence="1">
    <location>
        <begin position="12"/>
        <end position="35"/>
    </location>
</feature>
<comment type="caution">
    <text evidence="2">The sequence shown here is derived from an EMBL/GenBank/DDBJ whole genome shotgun (WGS) entry which is preliminary data.</text>
</comment>
<dbReference type="AlphaFoldDB" id="A0A0N0VL31"/>
<feature type="transmembrane region" description="Helical" evidence="1">
    <location>
        <begin position="47"/>
        <end position="65"/>
    </location>
</feature>
<feature type="non-terminal residue" evidence="2">
    <location>
        <position position="1"/>
    </location>
</feature>
<keyword evidence="1" id="KW-0472">Membrane</keyword>
<keyword evidence="1" id="KW-1133">Transmembrane helix</keyword>